<feature type="compositionally biased region" description="Low complexity" evidence="1">
    <location>
        <begin position="83"/>
        <end position="96"/>
    </location>
</feature>
<protein>
    <submittedName>
        <fullName evidence="2">Uncharacterized protein</fullName>
    </submittedName>
</protein>
<dbReference type="InterPro" id="IPR000048">
    <property type="entry name" value="IQ_motif_EF-hand-BS"/>
</dbReference>
<dbReference type="CDD" id="cd23767">
    <property type="entry name" value="IQCD"/>
    <property type="match status" value="1"/>
</dbReference>
<dbReference type="OrthoDB" id="7344096at2759"/>
<evidence type="ECO:0000313" key="3">
    <source>
        <dbReference type="Proteomes" id="UP000054771"/>
    </source>
</evidence>
<evidence type="ECO:0000313" key="2">
    <source>
        <dbReference type="EMBL" id="CEL06485.1"/>
    </source>
</evidence>
<feature type="region of interest" description="Disordered" evidence="1">
    <location>
        <begin position="44"/>
        <end position="109"/>
    </location>
</feature>
<feature type="compositionally biased region" description="Pro residues" evidence="1">
    <location>
        <begin position="65"/>
        <end position="74"/>
    </location>
</feature>
<proteinExistence type="predicted"/>
<dbReference type="AlphaFoldDB" id="A0A0U4Z9M8"/>
<keyword evidence="3" id="KW-1185">Reference proteome</keyword>
<accession>A0A0U4Z9M8</accession>
<evidence type="ECO:0000256" key="1">
    <source>
        <dbReference type="SAM" id="MobiDB-lite"/>
    </source>
</evidence>
<dbReference type="PROSITE" id="PS50096">
    <property type="entry name" value="IQ"/>
    <property type="match status" value="1"/>
</dbReference>
<organism evidence="2 3">
    <name type="scientific">Aspergillus calidoustus</name>
    <dbReference type="NCBI Taxonomy" id="454130"/>
    <lineage>
        <taxon>Eukaryota</taxon>
        <taxon>Fungi</taxon>
        <taxon>Dikarya</taxon>
        <taxon>Ascomycota</taxon>
        <taxon>Pezizomycotina</taxon>
        <taxon>Eurotiomycetes</taxon>
        <taxon>Eurotiomycetidae</taxon>
        <taxon>Eurotiales</taxon>
        <taxon>Aspergillaceae</taxon>
        <taxon>Aspergillus</taxon>
        <taxon>Aspergillus subgen. Nidulantes</taxon>
    </lineage>
</organism>
<name>A0A0U4Z9M8_ASPCI</name>
<gene>
    <name evidence="2" type="ORF">ASPCAL09662</name>
</gene>
<reference evidence="3" key="1">
    <citation type="journal article" date="2016" name="Genome Announc.">
        <title>Draft genome sequences of fungus Aspergillus calidoustus.</title>
        <authorList>
            <person name="Horn F."/>
            <person name="Linde J."/>
            <person name="Mattern D.J."/>
            <person name="Walther G."/>
            <person name="Guthke R."/>
            <person name="Scherlach K."/>
            <person name="Martin K."/>
            <person name="Brakhage A.A."/>
            <person name="Petzke L."/>
            <person name="Valiante V."/>
        </authorList>
    </citation>
    <scope>NUCLEOTIDE SEQUENCE [LARGE SCALE GENOMIC DNA]</scope>
    <source>
        <strain evidence="3">SF006504</strain>
    </source>
</reference>
<dbReference type="Proteomes" id="UP000054771">
    <property type="component" value="Unassembled WGS sequence"/>
</dbReference>
<dbReference type="Pfam" id="PF00612">
    <property type="entry name" value="IQ"/>
    <property type="match status" value="1"/>
</dbReference>
<sequence>MCATVSQPEPPNQDDVIPPDLLSAVCLIQRVYRGYRARRELQGRQLSATNRWAQNPNGNSATAPQPSPPPPPSSKPIATGRKPSASQSSPAATAPSRNPTTAAANRCQR</sequence>
<feature type="compositionally biased region" description="Polar residues" evidence="1">
    <location>
        <begin position="44"/>
        <end position="63"/>
    </location>
</feature>
<dbReference type="EMBL" id="CDMC01000008">
    <property type="protein sequence ID" value="CEL06485.1"/>
    <property type="molecule type" value="Genomic_DNA"/>
</dbReference>